<dbReference type="Gene3D" id="2.10.70.10">
    <property type="entry name" value="Complement Module, domain 1"/>
    <property type="match status" value="1"/>
</dbReference>
<dbReference type="AlphaFoldDB" id="A0A6B2EJ89"/>
<feature type="chain" id="PRO_5025414597" description="VWFC domain-containing protein" evidence="2">
    <location>
        <begin position="20"/>
        <end position="416"/>
    </location>
</feature>
<evidence type="ECO:0000256" key="1">
    <source>
        <dbReference type="SAM" id="MobiDB-lite"/>
    </source>
</evidence>
<keyword evidence="2" id="KW-0732">Signal</keyword>
<evidence type="ECO:0000313" key="3">
    <source>
        <dbReference type="EMBL" id="NBJ63221.1"/>
    </source>
</evidence>
<feature type="signal peptide" evidence="2">
    <location>
        <begin position="1"/>
        <end position="19"/>
    </location>
</feature>
<name>A0A6B2EJ89_9DIPT</name>
<evidence type="ECO:0000256" key="2">
    <source>
        <dbReference type="SAM" id="SignalP"/>
    </source>
</evidence>
<dbReference type="EMBL" id="GIFK01005518">
    <property type="protein sequence ID" value="NBJ63221.1"/>
    <property type="molecule type" value="Transcribed_RNA"/>
</dbReference>
<dbReference type="SUPFAM" id="SSF57603">
    <property type="entry name" value="FnI-like domain"/>
    <property type="match status" value="2"/>
</dbReference>
<proteinExistence type="predicted"/>
<organism evidence="3">
    <name type="scientific">Phlebotomus kandelakii</name>
    <dbReference type="NCBI Taxonomy" id="1109342"/>
    <lineage>
        <taxon>Eukaryota</taxon>
        <taxon>Metazoa</taxon>
        <taxon>Ecdysozoa</taxon>
        <taxon>Arthropoda</taxon>
        <taxon>Hexapoda</taxon>
        <taxon>Insecta</taxon>
        <taxon>Pterygota</taxon>
        <taxon>Neoptera</taxon>
        <taxon>Endopterygota</taxon>
        <taxon>Diptera</taxon>
        <taxon>Nematocera</taxon>
        <taxon>Psychodoidea</taxon>
        <taxon>Psychodidae</taxon>
        <taxon>Phlebotomus</taxon>
        <taxon>Larroussius</taxon>
    </lineage>
</organism>
<feature type="region of interest" description="Disordered" evidence="1">
    <location>
        <begin position="107"/>
        <end position="135"/>
    </location>
</feature>
<accession>A0A6B2EJ89</accession>
<sequence length="416" mass="45503">MQSPLKWIFSVVLCIFSSQHNILTNCAPAEYDLDIEQAEARYDPRLLSQELLGSHSPPRQGAEECVSSNRRYEHGEKISRQDPCEVCICVDGEIFCWWKQCPTEPTTTESVVRSRPPPTKKSRKSSKLPPKKATNYPKKILTFPQNLPVHLSELDLLNESDGTNITLAPTTKPTTTVPSTTVVTESSTEIAVNTTQPGSVNRPLEVGTDASTDTPPPRENVYFEKTIVNRNGVFIENIRKITDVVNRTLAPEPVAEEDEEQEARKISMEDDALSKHYIITSSGRIENNPDSVLASDSVVAQFRNSFDAQNATVTPTTVDTTVATAATAEAITQATRAAVSESTTQSTTQTSEAPQRKCIVMGQSYEVGTVLPQETGNCLQCVCIAGATSQDAPRVTCSPHNCPPLILPDLFDTTGY</sequence>
<protein>
    <recommendedName>
        <fullName evidence="4">VWFC domain-containing protein</fullName>
    </recommendedName>
</protein>
<feature type="region of interest" description="Disordered" evidence="1">
    <location>
        <begin position="195"/>
        <end position="218"/>
    </location>
</feature>
<feature type="compositionally biased region" description="Basic residues" evidence="1">
    <location>
        <begin position="118"/>
        <end position="130"/>
    </location>
</feature>
<evidence type="ECO:0008006" key="4">
    <source>
        <dbReference type="Google" id="ProtNLM"/>
    </source>
</evidence>
<reference evidence="3" key="1">
    <citation type="submission" date="2019-10" db="EMBL/GenBank/DDBJ databases">
        <title>Short sand fly seasons in Tbilisi, Georgia, hinder development of host immunity to saliva of the visceral leishmaniasis vector Phlebotomus kandelakii.</title>
        <authorList>
            <person name="Oliveira F."/>
            <person name="Giorgobiani E."/>
            <person name="Guimaraes-Costa A.B."/>
            <person name="Abdeladhim M."/>
            <person name="Oristian J."/>
            <person name="Tskhvaradze L."/>
            <person name="Tsertsvadze N."/>
            <person name="Zakalashvili M."/>
            <person name="Valenzuela J.G."/>
            <person name="Kamhawi S."/>
        </authorList>
    </citation>
    <scope>NUCLEOTIDE SEQUENCE</scope>
    <source>
        <strain evidence="3">Wild-capture in Tbilisi</strain>
        <tissue evidence="3">Salivary glands</tissue>
    </source>
</reference>